<keyword evidence="3" id="KW-0472">Membrane</keyword>
<dbReference type="Gene3D" id="1.20.1600.10">
    <property type="entry name" value="Outer membrane efflux proteins (OEP)"/>
    <property type="match status" value="1"/>
</dbReference>
<evidence type="ECO:0000256" key="3">
    <source>
        <dbReference type="ARBA" id="ARBA00022452"/>
    </source>
</evidence>
<dbReference type="Proteomes" id="UP000005856">
    <property type="component" value="Unassembled WGS sequence"/>
</dbReference>
<evidence type="ECO:0000256" key="4">
    <source>
        <dbReference type="ARBA" id="ARBA00023237"/>
    </source>
</evidence>
<keyword evidence="3" id="KW-0812">Transmembrane</keyword>
<dbReference type="GO" id="GO:0015562">
    <property type="term" value="F:efflux transmembrane transporter activity"/>
    <property type="evidence" value="ECO:0007669"/>
    <property type="project" value="InterPro"/>
</dbReference>
<protein>
    <submittedName>
        <fullName evidence="6">Outer membrane efflux protein</fullName>
    </submittedName>
</protein>
<organism evidence="6 7">
    <name type="scientific">Marinobacter algicola DG893</name>
    <dbReference type="NCBI Taxonomy" id="443152"/>
    <lineage>
        <taxon>Bacteria</taxon>
        <taxon>Pseudomonadati</taxon>
        <taxon>Pseudomonadota</taxon>
        <taxon>Gammaproteobacteria</taxon>
        <taxon>Pseudomonadales</taxon>
        <taxon>Marinobacteraceae</taxon>
        <taxon>Marinobacter</taxon>
    </lineage>
</organism>
<reference evidence="6 7" key="1">
    <citation type="submission" date="2007-06" db="EMBL/GenBank/DDBJ databases">
        <authorList>
            <person name="Green D."/>
            <person name="Ferriera S."/>
            <person name="Johnson J."/>
            <person name="Kravitz S."/>
            <person name="Beeson K."/>
            <person name="Sutton G."/>
            <person name="Rogers Y.-H."/>
            <person name="Friedman R."/>
            <person name="Frazier M."/>
            <person name="Venter J.C."/>
        </authorList>
    </citation>
    <scope>NUCLEOTIDE SEQUENCE [LARGE SCALE GENOMIC DNA]</scope>
    <source>
        <strain evidence="6 7">DG893</strain>
    </source>
</reference>
<evidence type="ECO:0000313" key="6">
    <source>
        <dbReference type="EMBL" id="EDM49537.1"/>
    </source>
</evidence>
<dbReference type="STRING" id="443152.MDG893_10066"/>
<dbReference type="SUPFAM" id="SSF56954">
    <property type="entry name" value="Outer membrane efflux proteins (OEP)"/>
    <property type="match status" value="1"/>
</dbReference>
<dbReference type="PANTHER" id="PTHR30203">
    <property type="entry name" value="OUTER MEMBRANE CATION EFFLUX PROTEIN"/>
    <property type="match status" value="1"/>
</dbReference>
<sequence length="413" mass="45464">MIRRPGIQATLAAFIALSMPAVAETRETLEQWIAEALANNASLSAQQAAIEAAEADVEGSGTWADPVVKYGIAPETLEGPNVVGHRFEVSQKLPWPDQLSASRGASEAGVRAARQDTLWQTRKLTASVKEAYARLWYSAQAIELHHETRALVEQLADITRQRLEYGEGTQSELLRTETELDTLDAQLVELQADQTRLSASLIPLLGRRPQPSELELPVPPRMPMVADIPVETDHPLVQAAEARTAEARARLDVAEANRRPVFTASAGYNSLWADESKRWMVGVGVQIPFSGQRQNSTVRRAAAEVSQRQWQTTQAHRDLLASIGDVKASVQAGYGRLEILDQRHLPNQRAHWEASLNELASGTGRLENAINSARQLTGVKLRREAVIRDLFSARARYEALRPLMPGSGRPIVP</sequence>
<dbReference type="RefSeq" id="WP_007151739.1">
    <property type="nucleotide sequence ID" value="NZ_ABCP01000001.1"/>
</dbReference>
<dbReference type="InterPro" id="IPR003423">
    <property type="entry name" value="OMP_efflux"/>
</dbReference>
<name>A6EUN8_9GAMM</name>
<dbReference type="InterPro" id="IPR010131">
    <property type="entry name" value="MdtP/NodT-like"/>
</dbReference>
<accession>A6EUN8</accession>
<dbReference type="AlphaFoldDB" id="A6EUN8"/>
<dbReference type="eggNOG" id="COG1538">
    <property type="taxonomic scope" value="Bacteria"/>
</dbReference>
<feature type="chain" id="PRO_5002695727" evidence="5">
    <location>
        <begin position="24"/>
        <end position="413"/>
    </location>
</feature>
<dbReference type="Pfam" id="PF02321">
    <property type="entry name" value="OEP"/>
    <property type="match status" value="2"/>
</dbReference>
<keyword evidence="3" id="KW-1134">Transmembrane beta strand</keyword>
<keyword evidence="4" id="KW-0998">Cell outer membrane</keyword>
<evidence type="ECO:0000256" key="1">
    <source>
        <dbReference type="ARBA" id="ARBA00004442"/>
    </source>
</evidence>
<comment type="similarity">
    <text evidence="2">Belongs to the outer membrane factor (OMF) (TC 1.B.17) family.</text>
</comment>
<keyword evidence="7" id="KW-1185">Reference proteome</keyword>
<comment type="caution">
    <text evidence="6">The sequence shown here is derived from an EMBL/GenBank/DDBJ whole genome shotgun (WGS) entry which is preliminary data.</text>
</comment>
<evidence type="ECO:0000313" key="7">
    <source>
        <dbReference type="Proteomes" id="UP000005856"/>
    </source>
</evidence>
<keyword evidence="5" id="KW-0732">Signal</keyword>
<evidence type="ECO:0000256" key="5">
    <source>
        <dbReference type="SAM" id="SignalP"/>
    </source>
</evidence>
<feature type="signal peptide" evidence="5">
    <location>
        <begin position="1"/>
        <end position="23"/>
    </location>
</feature>
<dbReference type="EMBL" id="ABCP01000001">
    <property type="protein sequence ID" value="EDM49537.1"/>
    <property type="molecule type" value="Genomic_DNA"/>
</dbReference>
<gene>
    <name evidence="6" type="ORF">MDG893_10066</name>
</gene>
<dbReference type="PANTHER" id="PTHR30203:SF30">
    <property type="entry name" value="OUTER MEMBRANE PROTEIN-RELATED"/>
    <property type="match status" value="1"/>
</dbReference>
<proteinExistence type="inferred from homology"/>
<evidence type="ECO:0000256" key="2">
    <source>
        <dbReference type="ARBA" id="ARBA00007613"/>
    </source>
</evidence>
<comment type="subcellular location">
    <subcellularLocation>
        <location evidence="1">Cell outer membrane</location>
    </subcellularLocation>
</comment>